<reference evidence="1" key="1">
    <citation type="submission" date="2020-12" db="EMBL/GenBank/DDBJ databases">
        <authorList>
            <consortium name="Molecular Ecology Group"/>
        </authorList>
    </citation>
    <scope>NUCLEOTIDE SEQUENCE</scope>
    <source>
        <strain evidence="1">TBG_1078</strain>
    </source>
</reference>
<dbReference type="EMBL" id="CAJHUB010000754">
    <property type="protein sequence ID" value="CAD7681969.1"/>
    <property type="molecule type" value="Genomic_DNA"/>
</dbReference>
<dbReference type="GO" id="GO:0005829">
    <property type="term" value="C:cytosol"/>
    <property type="evidence" value="ECO:0007669"/>
    <property type="project" value="TreeGrafter"/>
</dbReference>
<organism evidence="1 2">
    <name type="scientific">Nyctereutes procyonoides</name>
    <name type="common">Raccoon dog</name>
    <name type="synonym">Canis procyonoides</name>
    <dbReference type="NCBI Taxonomy" id="34880"/>
    <lineage>
        <taxon>Eukaryota</taxon>
        <taxon>Metazoa</taxon>
        <taxon>Chordata</taxon>
        <taxon>Craniata</taxon>
        <taxon>Vertebrata</taxon>
        <taxon>Euteleostomi</taxon>
        <taxon>Mammalia</taxon>
        <taxon>Eutheria</taxon>
        <taxon>Laurasiatheria</taxon>
        <taxon>Carnivora</taxon>
        <taxon>Caniformia</taxon>
        <taxon>Canidae</taxon>
        <taxon>Nyctereutes</taxon>
    </lineage>
</organism>
<gene>
    <name evidence="1" type="ORF">NYPRO_LOCUS14761</name>
</gene>
<comment type="caution">
    <text evidence="1">The sequence shown here is derived from an EMBL/GenBank/DDBJ whole genome shotgun (WGS) entry which is preliminary data.</text>
</comment>
<dbReference type="PANTHER" id="PTHR45774:SF6">
    <property type="entry name" value="BTB_POZ DOMAIN-CONTAINING PROTEIN 2"/>
    <property type="match status" value="1"/>
</dbReference>
<dbReference type="AlphaFoldDB" id="A0A811Z584"/>
<dbReference type="GO" id="GO:0022008">
    <property type="term" value="P:neurogenesis"/>
    <property type="evidence" value="ECO:0007669"/>
    <property type="project" value="TreeGrafter"/>
</dbReference>
<evidence type="ECO:0000313" key="1">
    <source>
        <dbReference type="EMBL" id="CAD7681969.1"/>
    </source>
</evidence>
<evidence type="ECO:0000313" key="2">
    <source>
        <dbReference type="Proteomes" id="UP000645828"/>
    </source>
</evidence>
<dbReference type="GO" id="GO:0000932">
    <property type="term" value="C:P-body"/>
    <property type="evidence" value="ECO:0007669"/>
    <property type="project" value="TreeGrafter"/>
</dbReference>
<accession>A0A811Z584</accession>
<name>A0A811Z584_NYCPR</name>
<proteinExistence type="predicted"/>
<dbReference type="Proteomes" id="UP000645828">
    <property type="component" value="Unassembled WGS sequence"/>
</dbReference>
<protein>
    <submittedName>
        <fullName evidence="1">(raccoon dog) hypothetical protein</fullName>
    </submittedName>
</protein>
<dbReference type="PANTHER" id="PTHR45774">
    <property type="entry name" value="BTB/POZ DOMAIN-CONTAINING"/>
    <property type="match status" value="1"/>
</dbReference>
<keyword evidence="2" id="KW-1185">Reference proteome</keyword>
<sequence>MKLPEVEPTAFLVTTTWYTTERHAVWALEAYRVDFQEKKLQDGHAFLLPTNTADAVAAESFTDLDLDTLLFGTLGRLAEAERQQQQPQVMQENKCKVLGKALALICFPLMTIWESAVEPVQEGLLVDRQVGSLFLHLIASFKPRVDFIHQRCSCLHRNSFQQGYGGTSNCLKVSINTSIFVVGFGLYGSSHRPTDDHGQNDRGFSCDDSTNTFLGPGLSLGTKGLPKVTHESATTEGLDVFYLLLCGQEQPRVGGGQPHLYT</sequence>